<reference evidence="1 2" key="1">
    <citation type="journal article" date="2023" name="Int. J. Syst. Evol. Microbiol.">
        <title>The observation of taxonomic boundaries for the 16SrII and 16SrXXV phytoplasmas using genome-based delimitation.</title>
        <authorList>
            <person name="Rodrigues Jardim B."/>
            <person name="Tran-Nguyen L.T.T."/>
            <person name="Gambley C."/>
            <person name="Al-Sadi A.M."/>
            <person name="Al-Subhi A.M."/>
            <person name="Foissac X."/>
            <person name="Salar P."/>
            <person name="Cai H."/>
            <person name="Yang J.Y."/>
            <person name="Davis R."/>
            <person name="Jones L."/>
            <person name="Rodoni B."/>
            <person name="Constable F.E."/>
        </authorList>
    </citation>
    <scope>NUCLEOTIDE SEQUENCE [LARGE SCALE GENOMIC DNA]</scope>
    <source>
        <strain evidence="1">BAWM-OMN-P53</strain>
    </source>
</reference>
<comment type="caution">
    <text evidence="1">The sequence shown here is derived from an EMBL/GenBank/DDBJ whole genome shotgun (WGS) entry which is preliminary data.</text>
</comment>
<organism evidence="1 2">
    <name type="scientific">Candidatus Phytoplasma crotalariae</name>
    <dbReference type="NCBI Taxonomy" id="2982627"/>
    <lineage>
        <taxon>Bacteria</taxon>
        <taxon>Bacillati</taxon>
        <taxon>Mycoplasmatota</taxon>
        <taxon>Mollicutes</taxon>
        <taxon>Acholeplasmatales</taxon>
        <taxon>Acholeplasmataceae</taxon>
        <taxon>Candidatus Phytoplasma</taxon>
        <taxon>16SrII (Peanut WB group)</taxon>
    </lineage>
</organism>
<sequence length="46" mass="5645">MKAERCENCDKTTQLQIHHMGTIRKANRQRIRQVLCKDYHQKITRY</sequence>
<dbReference type="Proteomes" id="UP001170674">
    <property type="component" value="Unassembled WGS sequence"/>
</dbReference>
<evidence type="ECO:0000313" key="2">
    <source>
        <dbReference type="Proteomes" id="UP001170674"/>
    </source>
</evidence>
<proteinExistence type="predicted"/>
<gene>
    <name evidence="1" type="ORF">OC683_02360</name>
</gene>
<evidence type="ECO:0000313" key="1">
    <source>
        <dbReference type="EMBL" id="MDO8059433.1"/>
    </source>
</evidence>
<dbReference type="RefSeq" id="WP_304514935.1">
    <property type="nucleotide sequence ID" value="NZ_JAOSIR010000050.1"/>
</dbReference>
<dbReference type="EMBL" id="JAOSIR010000050">
    <property type="protein sequence ID" value="MDO8059433.1"/>
    <property type="molecule type" value="Genomic_DNA"/>
</dbReference>
<accession>A0ABT9D681</accession>
<name>A0ABT9D681_9MOLU</name>
<protein>
    <submittedName>
        <fullName evidence="1">Uncharacterized protein</fullName>
    </submittedName>
</protein>
<keyword evidence="2" id="KW-1185">Reference proteome</keyword>